<evidence type="ECO:0000256" key="6">
    <source>
        <dbReference type="ARBA" id="ARBA00022982"/>
    </source>
</evidence>
<keyword evidence="5 9" id="KW-0999">Mitochondrion inner membrane</keyword>
<dbReference type="Pfam" id="PF02320">
    <property type="entry name" value="UCR_hinge"/>
    <property type="match status" value="1"/>
</dbReference>
<evidence type="ECO:0000256" key="8">
    <source>
        <dbReference type="ARBA" id="ARBA00023136"/>
    </source>
</evidence>
<comment type="subcellular location">
    <subcellularLocation>
        <location evidence="1">Mitochondrion inner membrane</location>
        <topology evidence="1">Peripheral membrane protein</topology>
        <orientation evidence="1">Intermembrane side</orientation>
    </subcellularLocation>
</comment>
<dbReference type="InterPro" id="IPR036811">
    <property type="entry name" value="Ubol_cytC_Rdtase_hinge_dom_sf"/>
</dbReference>
<evidence type="ECO:0000313" key="13">
    <source>
        <dbReference type="RefSeq" id="XP_033357287.1"/>
    </source>
</evidence>
<accession>A0A6J3KWG6</accession>
<proteinExistence type="inferred from homology"/>
<evidence type="ECO:0000256" key="9">
    <source>
        <dbReference type="PIRNR" id="PIRNR000019"/>
    </source>
</evidence>
<comment type="similarity">
    <text evidence="2 9">Belongs to the UQCRH/QCR6 family.</text>
</comment>
<feature type="domain" description="Ubiquinol-cytochrome C reductase hinge" evidence="11">
    <location>
        <begin position="24"/>
        <end position="87"/>
    </location>
</feature>
<keyword evidence="3 9" id="KW-0813">Transport</keyword>
<feature type="disulfide bond" evidence="10">
    <location>
        <begin position="33"/>
        <end position="77"/>
    </location>
</feature>
<dbReference type="CTD" id="5740185"/>
<evidence type="ECO:0000259" key="11">
    <source>
        <dbReference type="Pfam" id="PF02320"/>
    </source>
</evidence>
<keyword evidence="6 9" id="KW-0249">Electron transport</keyword>
<dbReference type="InterPro" id="IPR003422">
    <property type="entry name" value="Cyt_b-c1_6"/>
</dbReference>
<dbReference type="Gene3D" id="1.10.287.20">
    <property type="entry name" value="Ubiquinol-cytochrome C reductase hinge domain"/>
    <property type="match status" value="1"/>
</dbReference>
<evidence type="ECO:0000256" key="5">
    <source>
        <dbReference type="ARBA" id="ARBA00022792"/>
    </source>
</evidence>
<keyword evidence="8 9" id="KW-0472">Membrane</keyword>
<keyword evidence="12" id="KW-1185">Reference proteome</keyword>
<dbReference type="PANTHER" id="PTHR15336:SF0">
    <property type="entry name" value="CYTOCHROME B-C1 COMPLEX SUBUNIT 6, MITOCHONDRIAL"/>
    <property type="match status" value="1"/>
</dbReference>
<dbReference type="Proteomes" id="UP000504631">
    <property type="component" value="Unplaced"/>
</dbReference>
<dbReference type="PANTHER" id="PTHR15336">
    <property type="entry name" value="UBIQUINOL-CYTOCHROME C REDUCTASE COMPLEX 7.8 KDA PROTEIN"/>
    <property type="match status" value="1"/>
</dbReference>
<evidence type="ECO:0000313" key="12">
    <source>
        <dbReference type="Proteomes" id="UP000504631"/>
    </source>
</evidence>
<dbReference type="RefSeq" id="XP_033357287.1">
    <property type="nucleotide sequence ID" value="XM_033501396.1"/>
</dbReference>
<gene>
    <name evidence="13" type="primary">LOC117237432</name>
</gene>
<protein>
    <recommendedName>
        <fullName evidence="9">Cytochrome b-c1 complex subunit 6</fullName>
    </recommendedName>
</protein>
<sequence length="87" mass="10265">MSFLQSFLQRYMPTVKAEEEELIDPQKILRERCSRQPKCTSLQEKLDTCNQRVNSRSNTEETCMEELIDYVECVDHCVAKTLFSKLK</sequence>
<comment type="function">
    <text evidence="9">Component of the ubiquinol-cytochrome c oxidoreductase, a multisubunit transmembrane complex that is part of the mitochondrial electron transport chain which drives oxidative phosphorylation.</text>
</comment>
<name>A0A6J3KWG6_9HYME</name>
<evidence type="ECO:0000256" key="7">
    <source>
        <dbReference type="ARBA" id="ARBA00023128"/>
    </source>
</evidence>
<dbReference type="PIRSF" id="PIRSF000019">
    <property type="entry name" value="Bc1_11K"/>
    <property type="match status" value="1"/>
</dbReference>
<evidence type="ECO:0000256" key="10">
    <source>
        <dbReference type="PIRSR" id="PIRSR000019-1"/>
    </source>
</evidence>
<dbReference type="SUPFAM" id="SSF81531">
    <property type="entry name" value="Non-heme 11 kDa protein of cytochrome bc1 complex (Ubiquinol-cytochrome c reductase)"/>
    <property type="match status" value="1"/>
</dbReference>
<feature type="disulfide bond" evidence="10">
    <location>
        <begin position="49"/>
        <end position="63"/>
    </location>
</feature>
<dbReference type="FunFam" id="1.10.287.20:FF:000005">
    <property type="entry name" value="Cytochrome b-c1 complex subunit 6"/>
    <property type="match status" value="1"/>
</dbReference>
<dbReference type="InterPro" id="IPR023184">
    <property type="entry name" value="Ubol_cytC_Rdtase_hinge_dom"/>
</dbReference>
<evidence type="ECO:0000256" key="1">
    <source>
        <dbReference type="ARBA" id="ARBA00004137"/>
    </source>
</evidence>
<keyword evidence="7 9" id="KW-0496">Mitochondrion</keyword>
<evidence type="ECO:0000256" key="4">
    <source>
        <dbReference type="ARBA" id="ARBA00022660"/>
    </source>
</evidence>
<dbReference type="GO" id="GO:0006122">
    <property type="term" value="P:mitochondrial electron transport, ubiquinol to cytochrome c"/>
    <property type="evidence" value="ECO:0007669"/>
    <property type="project" value="InterPro"/>
</dbReference>
<dbReference type="GO" id="GO:0005743">
    <property type="term" value="C:mitochondrial inner membrane"/>
    <property type="evidence" value="ECO:0007669"/>
    <property type="project" value="UniProtKB-SubCell"/>
</dbReference>
<keyword evidence="4 9" id="KW-0679">Respiratory chain</keyword>
<dbReference type="GeneID" id="117237432"/>
<evidence type="ECO:0000256" key="3">
    <source>
        <dbReference type="ARBA" id="ARBA00022448"/>
    </source>
</evidence>
<evidence type="ECO:0000256" key="2">
    <source>
        <dbReference type="ARBA" id="ARBA00006498"/>
    </source>
</evidence>
<keyword evidence="10" id="KW-1015">Disulfide bond</keyword>
<dbReference type="AlphaFoldDB" id="A0A6J3KWG6"/>
<organism evidence="12 13">
    <name type="scientific">Bombus vosnesenskii</name>
    <dbReference type="NCBI Taxonomy" id="207650"/>
    <lineage>
        <taxon>Eukaryota</taxon>
        <taxon>Metazoa</taxon>
        <taxon>Ecdysozoa</taxon>
        <taxon>Arthropoda</taxon>
        <taxon>Hexapoda</taxon>
        <taxon>Insecta</taxon>
        <taxon>Pterygota</taxon>
        <taxon>Neoptera</taxon>
        <taxon>Endopterygota</taxon>
        <taxon>Hymenoptera</taxon>
        <taxon>Apocrita</taxon>
        <taxon>Aculeata</taxon>
        <taxon>Apoidea</taxon>
        <taxon>Anthophila</taxon>
        <taxon>Apidae</taxon>
        <taxon>Bombus</taxon>
        <taxon>Pyrobombus</taxon>
    </lineage>
</organism>
<reference evidence="13" key="1">
    <citation type="submission" date="2025-08" db="UniProtKB">
        <authorList>
            <consortium name="RefSeq"/>
        </authorList>
    </citation>
    <scope>IDENTIFICATION</scope>
    <source>
        <tissue evidence="13">Muscle</tissue>
    </source>
</reference>
<dbReference type="KEGG" id="bvk:117237432"/>